<evidence type="ECO:0000256" key="1">
    <source>
        <dbReference type="ARBA" id="ARBA00022729"/>
    </source>
</evidence>
<evidence type="ECO:0000313" key="5">
    <source>
        <dbReference type="EMBL" id="QZA09538.1"/>
    </source>
</evidence>
<dbReference type="RefSeq" id="WP_220696372.1">
    <property type="nucleotide sequence ID" value="NZ_CP080997.1"/>
</dbReference>
<dbReference type="AlphaFoldDB" id="A0A9X7WJQ2"/>
<dbReference type="Proteomes" id="UP000825008">
    <property type="component" value="Chromosome"/>
</dbReference>
<feature type="domain" description="Low molecular weight antigen MTB12-like C-terminal" evidence="4">
    <location>
        <begin position="50"/>
        <end position="166"/>
    </location>
</feature>
<evidence type="ECO:0000313" key="6">
    <source>
        <dbReference type="Proteomes" id="UP000825008"/>
    </source>
</evidence>
<evidence type="ECO:0000256" key="2">
    <source>
        <dbReference type="ARBA" id="ARBA00093774"/>
    </source>
</evidence>
<dbReference type="KEGG" id="mher:K3U94_10090"/>
<keyword evidence="1 3" id="KW-0732">Signal</keyword>
<proteinExistence type="inferred from homology"/>
<accession>A0A9X7WJQ2</accession>
<comment type="similarity">
    <text evidence="2">Belongs to the MTB12 family.</text>
</comment>
<protein>
    <recommendedName>
        <fullName evidence="4">Low molecular weight antigen MTB12-like C-terminal domain-containing protein</fullName>
    </recommendedName>
</protein>
<dbReference type="EMBL" id="CP080997">
    <property type="protein sequence ID" value="QZA09538.1"/>
    <property type="molecule type" value="Genomic_DNA"/>
</dbReference>
<name>A0A9X7WJQ2_9MYCO</name>
<sequence>MCSHRIGWPAVLAAAVLVMSGCAGHQPAEPVAEIPVTSTTVPVQAPSSALPAPEALTDVLYRLSDPEVPGADKLPLVEGAKPADAATIDKFATALRDGGYLPLNLEAADLGWSDRYPGNVTADVTVNTANPAAGTFAFPMEFTPNHGDWQLSQATAKSLLAFGNAQAGSTQPAPPPP</sequence>
<reference evidence="5" key="1">
    <citation type="submission" date="2021-08" db="EMBL/GenBank/DDBJ databases">
        <title>Whole genome sequencing of non-tuberculosis mycobacteria type-strains.</title>
        <authorList>
            <person name="Igarashi Y."/>
            <person name="Osugi A."/>
            <person name="Mitarai S."/>
        </authorList>
    </citation>
    <scope>NUCLEOTIDE SEQUENCE</scope>
    <source>
        <strain evidence="5">JCM 30995</strain>
    </source>
</reference>
<organism evidence="5 6">
    <name type="scientific">Mycolicibacter heraklionensis</name>
    <dbReference type="NCBI Taxonomy" id="512402"/>
    <lineage>
        <taxon>Bacteria</taxon>
        <taxon>Bacillati</taxon>
        <taxon>Actinomycetota</taxon>
        <taxon>Actinomycetes</taxon>
        <taxon>Mycobacteriales</taxon>
        <taxon>Mycobacteriaceae</taxon>
        <taxon>Mycolicibacter</taxon>
    </lineage>
</organism>
<feature type="chain" id="PRO_5040989986" description="Low molecular weight antigen MTB12-like C-terminal domain-containing protein" evidence="3">
    <location>
        <begin position="26"/>
        <end position="177"/>
    </location>
</feature>
<dbReference type="Pfam" id="PF26580">
    <property type="entry name" value="Mtb12_C"/>
    <property type="match status" value="1"/>
</dbReference>
<feature type="signal peptide" evidence="3">
    <location>
        <begin position="1"/>
        <end position="25"/>
    </location>
</feature>
<dbReference type="InterPro" id="IPR058644">
    <property type="entry name" value="Mtb12-like_C"/>
</dbReference>
<gene>
    <name evidence="5" type="ORF">K3U94_10090</name>
</gene>
<evidence type="ECO:0000256" key="3">
    <source>
        <dbReference type="SAM" id="SignalP"/>
    </source>
</evidence>
<dbReference type="PROSITE" id="PS51257">
    <property type="entry name" value="PROKAR_LIPOPROTEIN"/>
    <property type="match status" value="1"/>
</dbReference>
<evidence type="ECO:0000259" key="4">
    <source>
        <dbReference type="Pfam" id="PF26580"/>
    </source>
</evidence>